<keyword evidence="4 5" id="KW-0472">Membrane</keyword>
<dbReference type="OrthoDB" id="448280at2759"/>
<evidence type="ECO:0000256" key="4">
    <source>
        <dbReference type="ARBA" id="ARBA00023136"/>
    </source>
</evidence>
<dbReference type="InterPro" id="IPR003689">
    <property type="entry name" value="ZIP"/>
</dbReference>
<gene>
    <name evidence="6" type="ORF">GPUH_LOCUS3382</name>
</gene>
<evidence type="ECO:0000313" key="7">
    <source>
        <dbReference type="Proteomes" id="UP000271098"/>
    </source>
</evidence>
<dbReference type="Pfam" id="PF02535">
    <property type="entry name" value="Zip"/>
    <property type="match status" value="1"/>
</dbReference>
<protein>
    <submittedName>
        <fullName evidence="8">Magnesium transporter</fullName>
    </submittedName>
</protein>
<evidence type="ECO:0000256" key="2">
    <source>
        <dbReference type="ARBA" id="ARBA00022692"/>
    </source>
</evidence>
<keyword evidence="3 5" id="KW-1133">Transmembrane helix</keyword>
<keyword evidence="7" id="KW-1185">Reference proteome</keyword>
<name>A0A183D3U2_9BILA</name>
<feature type="transmembrane region" description="Helical" evidence="5">
    <location>
        <begin position="41"/>
        <end position="63"/>
    </location>
</feature>
<reference evidence="8" key="1">
    <citation type="submission" date="2016-06" db="UniProtKB">
        <authorList>
            <consortium name="WormBaseParasite"/>
        </authorList>
    </citation>
    <scope>IDENTIFICATION</scope>
</reference>
<evidence type="ECO:0000313" key="6">
    <source>
        <dbReference type="EMBL" id="VDK39325.1"/>
    </source>
</evidence>
<evidence type="ECO:0000256" key="1">
    <source>
        <dbReference type="ARBA" id="ARBA00004141"/>
    </source>
</evidence>
<accession>A0A183D3U2</accession>
<dbReference type="GO" id="GO:0046873">
    <property type="term" value="F:metal ion transmembrane transporter activity"/>
    <property type="evidence" value="ECO:0007669"/>
    <property type="project" value="InterPro"/>
</dbReference>
<feature type="transmembrane region" description="Helical" evidence="5">
    <location>
        <begin position="109"/>
        <end position="132"/>
    </location>
</feature>
<proteinExistence type="predicted"/>
<dbReference type="Proteomes" id="UP000271098">
    <property type="component" value="Unassembled WGS sequence"/>
</dbReference>
<sequence length="140" mass="15898">MGNFPKWNSPVEVERIYKQKSVLQNMICMIRHACIAWDEEIGIITLFVSLLLHKGIEAFSVGLQISRTVAQRVKLLSATIIIYSLMTPVGSIAGLLLHSAHIYEPYKEGIIFVLEALAIGTFFYVTFFEVTYGQIRIKKF</sequence>
<dbReference type="AlphaFoldDB" id="A0A183D3U2"/>
<organism evidence="8">
    <name type="scientific">Gongylonema pulchrum</name>
    <dbReference type="NCBI Taxonomy" id="637853"/>
    <lineage>
        <taxon>Eukaryota</taxon>
        <taxon>Metazoa</taxon>
        <taxon>Ecdysozoa</taxon>
        <taxon>Nematoda</taxon>
        <taxon>Chromadorea</taxon>
        <taxon>Rhabditida</taxon>
        <taxon>Spirurina</taxon>
        <taxon>Spiruromorpha</taxon>
        <taxon>Spiruroidea</taxon>
        <taxon>Gongylonematidae</taxon>
        <taxon>Gongylonema</taxon>
    </lineage>
</organism>
<evidence type="ECO:0000313" key="8">
    <source>
        <dbReference type="WBParaSite" id="GPUH_0000338901-mRNA-1"/>
    </source>
</evidence>
<feature type="transmembrane region" description="Helical" evidence="5">
    <location>
        <begin position="75"/>
        <end position="97"/>
    </location>
</feature>
<keyword evidence="2 5" id="KW-0812">Transmembrane</keyword>
<comment type="subcellular location">
    <subcellularLocation>
        <location evidence="1">Membrane</location>
        <topology evidence="1">Multi-pass membrane protein</topology>
    </subcellularLocation>
</comment>
<dbReference type="WBParaSite" id="GPUH_0000338901-mRNA-1">
    <property type="protein sequence ID" value="GPUH_0000338901-mRNA-1"/>
    <property type="gene ID" value="GPUH_0000338901"/>
</dbReference>
<dbReference type="GO" id="GO:0016020">
    <property type="term" value="C:membrane"/>
    <property type="evidence" value="ECO:0007669"/>
    <property type="project" value="UniProtKB-SubCell"/>
</dbReference>
<reference evidence="6 7" key="2">
    <citation type="submission" date="2018-11" db="EMBL/GenBank/DDBJ databases">
        <authorList>
            <consortium name="Pathogen Informatics"/>
        </authorList>
    </citation>
    <scope>NUCLEOTIDE SEQUENCE [LARGE SCALE GENOMIC DNA]</scope>
</reference>
<evidence type="ECO:0000256" key="5">
    <source>
        <dbReference type="SAM" id="Phobius"/>
    </source>
</evidence>
<dbReference type="EMBL" id="UYRT01005750">
    <property type="protein sequence ID" value="VDK39325.1"/>
    <property type="molecule type" value="Genomic_DNA"/>
</dbReference>
<evidence type="ECO:0000256" key="3">
    <source>
        <dbReference type="ARBA" id="ARBA00022989"/>
    </source>
</evidence>